<reference evidence="3" key="1">
    <citation type="journal article" date="2019" name="Int. J. Syst. Evol. Microbiol.">
        <title>The Global Catalogue of Microorganisms (GCM) 10K type strain sequencing project: providing services to taxonomists for standard genome sequencing and annotation.</title>
        <authorList>
            <consortium name="The Broad Institute Genomics Platform"/>
            <consortium name="The Broad Institute Genome Sequencing Center for Infectious Disease"/>
            <person name="Wu L."/>
            <person name="Ma J."/>
        </authorList>
    </citation>
    <scope>NUCLEOTIDE SEQUENCE [LARGE SCALE GENOMIC DNA]</scope>
    <source>
        <strain evidence="3">JCM 16703</strain>
    </source>
</reference>
<dbReference type="Gene3D" id="3.40.430.10">
    <property type="entry name" value="Dihydrofolate Reductase, subunit A"/>
    <property type="match status" value="1"/>
</dbReference>
<accession>A0ABP7Y3B6</accession>
<evidence type="ECO:0000259" key="1">
    <source>
        <dbReference type="Pfam" id="PF01872"/>
    </source>
</evidence>
<comment type="caution">
    <text evidence="2">The sequence shown here is derived from an EMBL/GenBank/DDBJ whole genome shotgun (WGS) entry which is preliminary data.</text>
</comment>
<dbReference type="InterPro" id="IPR050765">
    <property type="entry name" value="Riboflavin_Biosynth_HTPR"/>
</dbReference>
<dbReference type="Pfam" id="PF01872">
    <property type="entry name" value="RibD_C"/>
    <property type="match status" value="1"/>
</dbReference>
<organism evidence="2 3">
    <name type="scientific">Nocardioides fonticola</name>
    <dbReference type="NCBI Taxonomy" id="450363"/>
    <lineage>
        <taxon>Bacteria</taxon>
        <taxon>Bacillati</taxon>
        <taxon>Actinomycetota</taxon>
        <taxon>Actinomycetes</taxon>
        <taxon>Propionibacteriales</taxon>
        <taxon>Nocardioidaceae</taxon>
        <taxon>Nocardioides</taxon>
    </lineage>
</organism>
<dbReference type="RefSeq" id="WP_344735580.1">
    <property type="nucleotide sequence ID" value="NZ_BAAAZH010000036.1"/>
</dbReference>
<keyword evidence="3" id="KW-1185">Reference proteome</keyword>
<dbReference type="PANTHER" id="PTHR38011:SF11">
    <property type="entry name" value="2,5-DIAMINO-6-RIBOSYLAMINO-4(3H)-PYRIMIDINONE 5'-PHOSPHATE REDUCTASE"/>
    <property type="match status" value="1"/>
</dbReference>
<sequence length="192" mass="20193">MRTLTYLVATSLDGFIAAPDGDFSAFPVDGDSVAAHVRDHPDTIPAFAHGVLGIEPTGAEFDTVLMGWSTYAAGFAVTRSPYPHLRQIVFSRTRAAADAGAGVEVVDADPLDVVRDLKAGPGTGIWLCGGGRLAGALLPAIDELVLKINPIVFGRGIPLFGPDPSIAEARAWKLAESERFDDGVVRQRLVAA</sequence>
<protein>
    <submittedName>
        <fullName evidence="2">Dihydrofolate reductase family protein</fullName>
    </submittedName>
</protein>
<dbReference type="Proteomes" id="UP001501495">
    <property type="component" value="Unassembled WGS sequence"/>
</dbReference>
<feature type="domain" description="Bacterial bifunctional deaminase-reductase C-terminal" evidence="1">
    <location>
        <begin position="3"/>
        <end position="185"/>
    </location>
</feature>
<gene>
    <name evidence="2" type="ORF">GCM10022215_42830</name>
</gene>
<dbReference type="InterPro" id="IPR024072">
    <property type="entry name" value="DHFR-like_dom_sf"/>
</dbReference>
<dbReference type="InterPro" id="IPR002734">
    <property type="entry name" value="RibDG_C"/>
</dbReference>
<proteinExistence type="predicted"/>
<dbReference type="EMBL" id="BAAAZH010000036">
    <property type="protein sequence ID" value="GAA4129839.1"/>
    <property type="molecule type" value="Genomic_DNA"/>
</dbReference>
<dbReference type="PANTHER" id="PTHR38011">
    <property type="entry name" value="DIHYDROFOLATE REDUCTASE FAMILY PROTEIN (AFU_ORTHOLOGUE AFUA_8G06820)"/>
    <property type="match status" value="1"/>
</dbReference>
<name>A0ABP7Y3B6_9ACTN</name>
<evidence type="ECO:0000313" key="2">
    <source>
        <dbReference type="EMBL" id="GAA4129839.1"/>
    </source>
</evidence>
<dbReference type="SUPFAM" id="SSF53597">
    <property type="entry name" value="Dihydrofolate reductase-like"/>
    <property type="match status" value="1"/>
</dbReference>
<evidence type="ECO:0000313" key="3">
    <source>
        <dbReference type="Proteomes" id="UP001501495"/>
    </source>
</evidence>